<dbReference type="Pfam" id="PF02421">
    <property type="entry name" value="FeoB_N"/>
    <property type="match status" value="1"/>
</dbReference>
<feature type="domain" description="FeoB-type G" evidence="1">
    <location>
        <begin position="2"/>
        <end position="115"/>
    </location>
</feature>
<proteinExistence type="predicted"/>
<evidence type="ECO:0000259" key="1">
    <source>
        <dbReference type="PROSITE" id="PS51711"/>
    </source>
</evidence>
<evidence type="ECO:0000313" key="2">
    <source>
        <dbReference type="EMBL" id="GAM73187.1"/>
    </source>
</evidence>
<dbReference type="PRINTS" id="PR00326">
    <property type="entry name" value="GTP1OBG"/>
</dbReference>
<sequence>MDYSILTVGNPNSGKTTLFNAFTGANQKVGNWAGVTVEKKTGTYSLAGESFALTDLPGIYALDSGNDANSLDETIASRSVLSTPADLIINVIDATCLERSLYVTLQLRDWVVLWW</sequence>
<dbReference type="SUPFAM" id="SSF52540">
    <property type="entry name" value="P-loop containing nucleoside triphosphate hydrolases"/>
    <property type="match status" value="1"/>
</dbReference>
<organism evidence="2 3">
    <name type="scientific">Vibrio ishigakensis</name>
    <dbReference type="NCBI Taxonomy" id="1481914"/>
    <lineage>
        <taxon>Bacteria</taxon>
        <taxon>Pseudomonadati</taxon>
        <taxon>Pseudomonadota</taxon>
        <taxon>Gammaproteobacteria</taxon>
        <taxon>Vibrionales</taxon>
        <taxon>Vibrionaceae</taxon>
        <taxon>Vibrio</taxon>
    </lineage>
</organism>
<gene>
    <name evidence="2" type="ORF">JCM19241_2642</name>
</gene>
<comment type="caution">
    <text evidence="2">The sequence shown here is derived from an EMBL/GenBank/DDBJ whole genome shotgun (WGS) entry which is preliminary data.</text>
</comment>
<accession>A0A0B8Q8B1</accession>
<name>A0A0B8Q8B1_9VIBR</name>
<dbReference type="InterPro" id="IPR027417">
    <property type="entry name" value="P-loop_NTPase"/>
</dbReference>
<dbReference type="PANTHER" id="PTHR43185">
    <property type="entry name" value="FERROUS IRON TRANSPORT PROTEIN B"/>
    <property type="match status" value="1"/>
</dbReference>
<evidence type="ECO:0000313" key="3">
    <source>
        <dbReference type="Proteomes" id="UP000031666"/>
    </source>
</evidence>
<dbReference type="Proteomes" id="UP000031666">
    <property type="component" value="Unassembled WGS sequence"/>
</dbReference>
<dbReference type="InterPro" id="IPR030389">
    <property type="entry name" value="G_FEOB_dom"/>
</dbReference>
<dbReference type="GO" id="GO:0015093">
    <property type="term" value="F:ferrous iron transmembrane transporter activity"/>
    <property type="evidence" value="ECO:0007669"/>
    <property type="project" value="TreeGrafter"/>
</dbReference>
<reference evidence="2 3" key="2">
    <citation type="submission" date="2015-01" db="EMBL/GenBank/DDBJ databases">
        <authorList>
            <consortium name="NBRP consortium"/>
            <person name="Sawabe T."/>
            <person name="Meirelles P."/>
            <person name="Feng G."/>
            <person name="Sayaka M."/>
            <person name="Hattori M."/>
            <person name="Ohkuma M."/>
        </authorList>
    </citation>
    <scope>NUCLEOTIDE SEQUENCE [LARGE SCALE GENOMIC DNA]</scope>
    <source>
        <strain evidence="3">JCM 19241</strain>
    </source>
</reference>
<dbReference type="STRING" id="1481914.JCM19241_2642"/>
<dbReference type="AlphaFoldDB" id="A0A0B8Q8B1"/>
<reference evidence="2 3" key="1">
    <citation type="submission" date="2015-01" db="EMBL/GenBank/DDBJ databases">
        <title>Vibrio sp. C94 JCM 19241 whole genome shotgun sequence.</title>
        <authorList>
            <person name="Sawabe T."/>
            <person name="Meirelles P."/>
            <person name="Feng G."/>
            <person name="Sayaka M."/>
            <person name="Hattori M."/>
            <person name="Ohkuma M."/>
        </authorList>
    </citation>
    <scope>NUCLEOTIDE SEQUENCE [LARGE SCALE GENOMIC DNA]</scope>
    <source>
        <strain evidence="3">JCM 19241</strain>
    </source>
</reference>
<dbReference type="InterPro" id="IPR006073">
    <property type="entry name" value="GTP-bd"/>
</dbReference>
<dbReference type="PROSITE" id="PS51711">
    <property type="entry name" value="G_FEOB"/>
    <property type="match status" value="1"/>
</dbReference>
<dbReference type="PANTHER" id="PTHR43185:SF1">
    <property type="entry name" value="FE(2+) TRANSPORTER FEOB"/>
    <property type="match status" value="1"/>
</dbReference>
<dbReference type="GO" id="GO:0005525">
    <property type="term" value="F:GTP binding"/>
    <property type="evidence" value="ECO:0007669"/>
    <property type="project" value="InterPro"/>
</dbReference>
<protein>
    <submittedName>
        <fullName evidence="2">Ferrous iron transport protein B</fullName>
    </submittedName>
</protein>
<dbReference type="Gene3D" id="3.40.50.300">
    <property type="entry name" value="P-loop containing nucleotide triphosphate hydrolases"/>
    <property type="match status" value="1"/>
</dbReference>
<dbReference type="GO" id="GO:0005886">
    <property type="term" value="C:plasma membrane"/>
    <property type="evidence" value="ECO:0007669"/>
    <property type="project" value="TreeGrafter"/>
</dbReference>
<dbReference type="EMBL" id="BBSC01000001">
    <property type="protein sequence ID" value="GAM73187.1"/>
    <property type="molecule type" value="Genomic_DNA"/>
</dbReference>
<dbReference type="InterPro" id="IPR050860">
    <property type="entry name" value="FeoB_GTPase"/>
</dbReference>